<dbReference type="GO" id="GO:0031222">
    <property type="term" value="P:arabinan catabolic process"/>
    <property type="evidence" value="ECO:0007669"/>
    <property type="project" value="UniProtKB-UniPathway"/>
</dbReference>
<keyword evidence="10" id="KW-1185">Reference proteome</keyword>
<feature type="binding site" evidence="7">
    <location>
        <begin position="188"/>
        <end position="190"/>
    </location>
    <ligand>
        <name>substrate</name>
    </ligand>
</feature>
<evidence type="ECO:0000256" key="6">
    <source>
        <dbReference type="PIRSR" id="PIRSR026534-1"/>
    </source>
</evidence>
<keyword evidence="4 5" id="KW-0326">Glycosidase</keyword>
<accession>A0A0C9MU28</accession>
<protein>
    <recommendedName>
        <fullName evidence="5">Extracellular exo-alpha-(1-&gt;5)-L-arabinofuranosidase</fullName>
        <ecNumber evidence="5">3.2.1.55</ecNumber>
    </recommendedName>
</protein>
<feature type="binding site" evidence="7">
    <location>
        <begin position="168"/>
        <end position="171"/>
    </location>
    <ligand>
        <name>substrate</name>
    </ligand>
</feature>
<evidence type="ECO:0000256" key="8">
    <source>
        <dbReference type="PIRSR" id="PIRSR026534-3"/>
    </source>
</evidence>
<dbReference type="AlphaFoldDB" id="A0A0C9MU28"/>
<dbReference type="GO" id="GO:0046558">
    <property type="term" value="F:arabinan endo-1,5-alpha-L-arabinosidase activity"/>
    <property type="evidence" value="ECO:0007669"/>
    <property type="project" value="InterPro"/>
</dbReference>
<dbReference type="InterPro" id="IPR050727">
    <property type="entry name" value="GH43_arabinanases"/>
</dbReference>
<dbReference type="EMBL" id="BBJS01000031">
    <property type="protein sequence ID" value="GAN14191.1"/>
    <property type="molecule type" value="Genomic_DNA"/>
</dbReference>
<evidence type="ECO:0000256" key="2">
    <source>
        <dbReference type="ARBA" id="ARBA00009865"/>
    </source>
</evidence>
<dbReference type="Proteomes" id="UP000032025">
    <property type="component" value="Unassembled WGS sequence"/>
</dbReference>
<comment type="pathway">
    <text evidence="1 5">Glycan metabolism; L-arabinan degradation.</text>
</comment>
<evidence type="ECO:0000313" key="9">
    <source>
        <dbReference type="EMBL" id="GAN14191.1"/>
    </source>
</evidence>
<dbReference type="SUPFAM" id="SSF75005">
    <property type="entry name" value="Arabinanase/levansucrase/invertase"/>
    <property type="match status" value="1"/>
</dbReference>
<dbReference type="PANTHER" id="PTHR43301">
    <property type="entry name" value="ARABINAN ENDO-1,5-ALPHA-L-ARABINOSIDASE"/>
    <property type="match status" value="1"/>
</dbReference>
<feature type="site" description="Important for catalytic activity, responsible for pKa modulation of the active site Glu and correct orientation of both the proton donor and substrate" evidence="8">
    <location>
        <position position="171"/>
    </location>
</feature>
<dbReference type="Gene3D" id="2.115.10.20">
    <property type="entry name" value="Glycosyl hydrolase domain, family 43"/>
    <property type="match status" value="1"/>
</dbReference>
<evidence type="ECO:0000256" key="4">
    <source>
        <dbReference type="ARBA" id="ARBA00023295"/>
    </source>
</evidence>
<dbReference type="InterPro" id="IPR006710">
    <property type="entry name" value="Glyco_hydro_43"/>
</dbReference>
<reference evidence="9 10" key="1">
    <citation type="submission" date="2014-08" db="EMBL/GenBank/DDBJ databases">
        <title>Whole genome shotgun sequence of Sphingomonas paucimobilis NBRC 13935.</title>
        <authorList>
            <person name="Hosoyama A."/>
            <person name="Hashimoto M."/>
            <person name="Hosoyama Y."/>
            <person name="Noguchi M."/>
            <person name="Uohara A."/>
            <person name="Ohji S."/>
            <person name="Katano-Makiyama Y."/>
            <person name="Ichikawa N."/>
            <person name="Kimura A."/>
            <person name="Yamazoe A."/>
            <person name="Fujita N."/>
        </authorList>
    </citation>
    <scope>NUCLEOTIDE SEQUENCE [LARGE SCALE GENOMIC DNA]</scope>
    <source>
        <strain evidence="9 10">NBRC 13935</strain>
    </source>
</reference>
<name>A0A0C9MU28_SPHPI</name>
<comment type="similarity">
    <text evidence="2 5">Belongs to the glycosyl hydrolase 43 family.</text>
</comment>
<organism evidence="9 10">
    <name type="scientific">Sphingomonas paucimobilis NBRC 13935</name>
    <dbReference type="NCBI Taxonomy" id="1219050"/>
    <lineage>
        <taxon>Bacteria</taxon>
        <taxon>Pseudomonadati</taxon>
        <taxon>Pseudomonadota</taxon>
        <taxon>Alphaproteobacteria</taxon>
        <taxon>Sphingomonadales</taxon>
        <taxon>Sphingomonadaceae</taxon>
        <taxon>Sphingomonas</taxon>
    </lineage>
</organism>
<dbReference type="EC" id="3.2.1.55" evidence="5"/>
<evidence type="ECO:0000256" key="3">
    <source>
        <dbReference type="ARBA" id="ARBA00022801"/>
    </source>
</evidence>
<dbReference type="CDD" id="cd08998">
    <property type="entry name" value="GH43_Arb43a-like"/>
    <property type="match status" value="1"/>
</dbReference>
<proteinExistence type="inferred from homology"/>
<keyword evidence="3 5" id="KW-0378">Hydrolase</keyword>
<gene>
    <name evidence="9" type="ORF">SP6_31_00180</name>
</gene>
<dbReference type="InterPro" id="IPR016840">
    <property type="entry name" value="Glyco_hydro_43_endo_a_Ara-ase"/>
</dbReference>
<dbReference type="GO" id="GO:0046556">
    <property type="term" value="F:alpha-L-arabinofuranosidase activity"/>
    <property type="evidence" value="ECO:0007669"/>
    <property type="project" value="UniProtKB-EC"/>
</dbReference>
<evidence type="ECO:0000313" key="10">
    <source>
        <dbReference type="Proteomes" id="UP000032025"/>
    </source>
</evidence>
<feature type="binding site" evidence="7">
    <location>
        <position position="49"/>
    </location>
    <ligand>
        <name>substrate</name>
    </ligand>
</feature>
<dbReference type="UniPathway" id="UPA00667"/>
<evidence type="ECO:0000256" key="7">
    <source>
        <dbReference type="PIRSR" id="PIRSR026534-2"/>
    </source>
</evidence>
<evidence type="ECO:0000256" key="1">
    <source>
        <dbReference type="ARBA" id="ARBA00004834"/>
    </source>
</evidence>
<dbReference type="Pfam" id="PF04616">
    <property type="entry name" value="Glyco_hydro_43"/>
    <property type="match status" value="1"/>
</dbReference>
<comment type="catalytic activity">
    <reaction evidence="5">
        <text>Hydrolysis of terminal non-reducing alpha-L-arabinofuranoside residues in alpha-L-arabinosides.</text>
        <dbReference type="EC" id="3.2.1.55"/>
    </reaction>
</comment>
<feature type="site" description="Important for substrate recognition" evidence="8">
    <location>
        <position position="302"/>
    </location>
</feature>
<evidence type="ECO:0000256" key="5">
    <source>
        <dbReference type="PIRNR" id="PIRNR026534"/>
    </source>
</evidence>
<dbReference type="PANTHER" id="PTHR43301:SF3">
    <property type="entry name" value="ARABINAN ENDO-1,5-ALPHA-L-ARABINOSIDASE A-RELATED"/>
    <property type="match status" value="1"/>
</dbReference>
<comment type="caution">
    <text evidence="9">The sequence shown here is derived from an EMBL/GenBank/DDBJ whole genome shotgun (WGS) entry which is preliminary data.</text>
</comment>
<feature type="active site" description="Proton acceptor" evidence="6">
    <location>
        <position position="49"/>
    </location>
</feature>
<sequence>MGPLGRCSIMPRAQKPGRALWLALLLIGAAPAPDKVTPPLSGDIVPTHDPVLIREGDRYYAYSTGQRGRVPLVARRSPDLIQWTALPSPLAAIPGWALAAVPGARDIWAPDISRVGGRYWLYYSVSTFGKQRSVIGLATAATLDPASPHYGWRDEGMVVASQEGGAFNAIDPAFARDRQGGQWLAFGSFWDGIQLVRLDPRTGKPASGTKIRTIARRAAGESEGGGNAIEAPFIVDHGGWYWLIVSFDRCCRGVKSSYHLRVGRARSIEGPYRDREGRAMLDGGGTVLLQAGATDRYRGPGHAGVLRDRDGRDYLIHHAYDAEADGASTLRIARLRWDSQGWPFVEGEAS</sequence>
<dbReference type="InterPro" id="IPR023296">
    <property type="entry name" value="Glyco_hydro_beta-prop_sf"/>
</dbReference>
<dbReference type="PIRSF" id="PIRSF026534">
    <property type="entry name" value="Endo_alpha-L-arabinosidase"/>
    <property type="match status" value="1"/>
</dbReference>
<feature type="binding site" evidence="7">
    <location>
        <position position="129"/>
    </location>
    <ligand>
        <name>substrate</name>
    </ligand>
</feature>
<feature type="active site" description="Proton donor" evidence="6">
    <location>
        <position position="230"/>
    </location>
</feature>